<evidence type="ECO:0000313" key="5">
    <source>
        <dbReference type="Proteomes" id="UP000659654"/>
    </source>
</evidence>
<organism evidence="4 6">
    <name type="scientific">Bursaphelenchus xylophilus</name>
    <name type="common">Pinewood nematode worm</name>
    <name type="synonym">Aphelenchoides xylophilus</name>
    <dbReference type="NCBI Taxonomy" id="6326"/>
    <lineage>
        <taxon>Eukaryota</taxon>
        <taxon>Metazoa</taxon>
        <taxon>Ecdysozoa</taxon>
        <taxon>Nematoda</taxon>
        <taxon>Chromadorea</taxon>
        <taxon>Rhabditida</taxon>
        <taxon>Tylenchina</taxon>
        <taxon>Tylenchomorpha</taxon>
        <taxon>Aphelenchoidea</taxon>
        <taxon>Aphelenchoididae</taxon>
        <taxon>Bursaphelenchus</taxon>
    </lineage>
</organism>
<proteinExistence type="predicted"/>
<dbReference type="EMBL" id="CAJFCV020000001">
    <property type="protein sequence ID" value="CAG9085657.1"/>
    <property type="molecule type" value="Genomic_DNA"/>
</dbReference>
<name>A0A1I7RYE2_BURXY</name>
<dbReference type="EMBL" id="CAJFDI010000001">
    <property type="protein sequence ID" value="CAD5210064.1"/>
    <property type="molecule type" value="Genomic_DNA"/>
</dbReference>
<reference evidence="3" key="2">
    <citation type="submission" date="2020-08" db="EMBL/GenBank/DDBJ databases">
        <authorList>
            <person name="Kikuchi T."/>
        </authorList>
    </citation>
    <scope>NUCLEOTIDE SEQUENCE</scope>
    <source>
        <strain evidence="2">Ka4C1</strain>
    </source>
</reference>
<dbReference type="Proteomes" id="UP000659654">
    <property type="component" value="Unassembled WGS sequence"/>
</dbReference>
<keyword evidence="5" id="KW-1185">Reference proteome</keyword>
<feature type="region of interest" description="Disordered" evidence="1">
    <location>
        <begin position="1"/>
        <end position="56"/>
    </location>
</feature>
<evidence type="ECO:0000313" key="4">
    <source>
        <dbReference type="Proteomes" id="UP000095284"/>
    </source>
</evidence>
<dbReference type="WBParaSite" id="BXY_0575900.1">
    <property type="protein sequence ID" value="BXY_0575900.1"/>
    <property type="gene ID" value="BXY_0575900"/>
</dbReference>
<feature type="compositionally biased region" description="Polar residues" evidence="1">
    <location>
        <begin position="40"/>
        <end position="52"/>
    </location>
</feature>
<dbReference type="Proteomes" id="UP000095284">
    <property type="component" value="Unplaced"/>
</dbReference>
<evidence type="ECO:0000313" key="6">
    <source>
        <dbReference type="WBParaSite" id="BXY_0575900.1"/>
    </source>
</evidence>
<dbReference type="AlphaFoldDB" id="A0A1I7RYE2"/>
<evidence type="ECO:0000313" key="2">
    <source>
        <dbReference type="EMBL" id="CAD5210064.1"/>
    </source>
</evidence>
<evidence type="ECO:0000256" key="1">
    <source>
        <dbReference type="SAM" id="MobiDB-lite"/>
    </source>
</evidence>
<reference evidence="6" key="1">
    <citation type="submission" date="2016-11" db="UniProtKB">
        <authorList>
            <consortium name="WormBaseParasite"/>
        </authorList>
    </citation>
    <scope>IDENTIFICATION</scope>
</reference>
<evidence type="ECO:0000313" key="3">
    <source>
        <dbReference type="EMBL" id="CAG9085657.1"/>
    </source>
</evidence>
<sequence length="105" mass="11415">MDRGRRRGRIVTTATTPSHSRPHPMPNKTPDSAGRMPLNRTGTWTPSMGSSRRTVRGETADQLMDTIAGCPGARLTTDCGFRAGGEEMGGVQHPAARRHWRTAFG</sequence>
<protein>
    <submittedName>
        <fullName evidence="2">(pine wood nematode) hypothetical protein</fullName>
    </submittedName>
</protein>
<gene>
    <name evidence="2" type="ORF">BXYJ_LOCUS1748</name>
</gene>
<accession>A0A1I7RYE2</accession>
<dbReference type="Proteomes" id="UP000582659">
    <property type="component" value="Unassembled WGS sequence"/>
</dbReference>